<protein>
    <submittedName>
        <fullName evidence="1">Uncharacterized protein</fullName>
    </submittedName>
</protein>
<accession>A0A699X5J4</accession>
<name>A0A699X5J4_TANCI</name>
<feature type="non-terminal residue" evidence="1">
    <location>
        <position position="1"/>
    </location>
</feature>
<comment type="caution">
    <text evidence="1">The sequence shown here is derived from an EMBL/GenBank/DDBJ whole genome shotgun (WGS) entry which is preliminary data.</text>
</comment>
<reference evidence="1" key="1">
    <citation type="journal article" date="2019" name="Sci. Rep.">
        <title>Draft genome of Tanacetum cinerariifolium, the natural source of mosquito coil.</title>
        <authorList>
            <person name="Yamashiro T."/>
            <person name="Shiraishi A."/>
            <person name="Satake H."/>
            <person name="Nakayama K."/>
        </authorList>
    </citation>
    <scope>NUCLEOTIDE SEQUENCE</scope>
</reference>
<sequence>AFFLSCDPGASYNAFQRVERRGLKLPMCLLALWLAMSGTGEAKSMVVLQSGAHVGTAFSGPESLAAASRLNR</sequence>
<dbReference type="AlphaFoldDB" id="A0A699X5J4"/>
<organism evidence="1">
    <name type="scientific">Tanacetum cinerariifolium</name>
    <name type="common">Dalmatian daisy</name>
    <name type="synonym">Chrysanthemum cinerariifolium</name>
    <dbReference type="NCBI Taxonomy" id="118510"/>
    <lineage>
        <taxon>Eukaryota</taxon>
        <taxon>Viridiplantae</taxon>
        <taxon>Streptophyta</taxon>
        <taxon>Embryophyta</taxon>
        <taxon>Tracheophyta</taxon>
        <taxon>Spermatophyta</taxon>
        <taxon>Magnoliopsida</taxon>
        <taxon>eudicotyledons</taxon>
        <taxon>Gunneridae</taxon>
        <taxon>Pentapetalae</taxon>
        <taxon>asterids</taxon>
        <taxon>campanulids</taxon>
        <taxon>Asterales</taxon>
        <taxon>Asteraceae</taxon>
        <taxon>Asteroideae</taxon>
        <taxon>Anthemideae</taxon>
        <taxon>Anthemidinae</taxon>
        <taxon>Tanacetum</taxon>
    </lineage>
</organism>
<dbReference type="EMBL" id="BKCJ011813487">
    <property type="protein sequence ID" value="GFD55055.1"/>
    <property type="molecule type" value="Genomic_DNA"/>
</dbReference>
<gene>
    <name evidence="1" type="ORF">Tci_927024</name>
</gene>
<proteinExistence type="predicted"/>
<evidence type="ECO:0000313" key="1">
    <source>
        <dbReference type="EMBL" id="GFD55055.1"/>
    </source>
</evidence>